<feature type="chain" id="PRO_5046624942" evidence="1">
    <location>
        <begin position="21"/>
        <end position="846"/>
    </location>
</feature>
<feature type="signal peptide" evidence="1">
    <location>
        <begin position="1"/>
        <end position="20"/>
    </location>
</feature>
<evidence type="ECO:0000313" key="2">
    <source>
        <dbReference type="EMBL" id="MBW4769387.1"/>
    </source>
</evidence>
<organism evidence="2 3">
    <name type="scientific">Hoylesella nanceiensis</name>
    <dbReference type="NCBI Taxonomy" id="425941"/>
    <lineage>
        <taxon>Bacteria</taxon>
        <taxon>Pseudomonadati</taxon>
        <taxon>Bacteroidota</taxon>
        <taxon>Bacteroidia</taxon>
        <taxon>Bacteroidales</taxon>
        <taxon>Prevotellaceae</taxon>
        <taxon>Hoylesella</taxon>
    </lineage>
</organism>
<proteinExistence type="predicted"/>
<protein>
    <submittedName>
        <fullName evidence="2">TonB-dependent receptor</fullName>
    </submittedName>
</protein>
<evidence type="ECO:0000256" key="1">
    <source>
        <dbReference type="SAM" id="SignalP"/>
    </source>
</evidence>
<dbReference type="Proteomes" id="UP000788426">
    <property type="component" value="Unassembled WGS sequence"/>
</dbReference>
<evidence type="ECO:0000313" key="3">
    <source>
        <dbReference type="Proteomes" id="UP000788426"/>
    </source>
</evidence>
<dbReference type="EMBL" id="JAHXCT010000004">
    <property type="protein sequence ID" value="MBW4769387.1"/>
    <property type="molecule type" value="Genomic_DNA"/>
</dbReference>
<keyword evidence="2" id="KW-0675">Receptor</keyword>
<keyword evidence="1" id="KW-0732">Signal</keyword>
<dbReference type="RefSeq" id="WP_219481277.1">
    <property type="nucleotide sequence ID" value="NZ_JAHXCT010000004.1"/>
</dbReference>
<comment type="caution">
    <text evidence="2">The sequence shown here is derived from an EMBL/GenBank/DDBJ whole genome shotgun (WGS) entry which is preliminary data.</text>
</comment>
<sequence>MQIKLHLAIFALCYSPFVMAQNTNDDKQKSQTSSANEAAFTFTEAQLGENENMSQNVTIINSGTNLYASQVGFLFSPVRFRYRALNQKYNEVYVNGAPANDIESGQFRFSHVGGLNQQTKNADFALPFESNSFTMPDMAGSNNYDFRPANQAAGHRFTLGGANRNYTLRGMYTYNSGLTKNGWAFSGNLTYRWAKEGYIEGTFYNALSYFFGVQKVFGNKDKHSIAFSTWGNPTERASQGAATDESYWIANDRYYNPYWGYQNGKKRNSRIVNDFAPSAVLTWDWKITDDMKLTTSVLGKYSMYKSTKLNYNNSDNPQPDYWKMLPSSYYDVFDASSTQFRTDQSLADWNTAYNYLTASKANRQINWDRLYQANINANAQGVDAMYFIQARRNDAFTLSLASTLNAHLDKKSAWNLGYIFVTNNTRHYQTMEDLLGATSYHNVNTYAIGTYAPTSNQVQYDLNNPNAKVGKGDVFGYDYNILINKAQAWTSYSRLVGRFNLMGAARIGGVSMQRDGKMRNGLFEANSYGKSGVARFLEGGAKVAVNYSAGRGHTFSIGAGYQYNAPTAAVSFAAPEMNNDFALNLKNERVLSTDFAYQYQSARVHINLNAYYNAINNVTEWQNFYFDDINSFSYVSITGGKKAYYGVEAALKYKVNSTFDIKLLGTVSEAKNTNDANVNYLNSTQGVYNEDKLLNKDMRESGTPLTAASAILSYHKKGWFIDLAGNYYDRIYLGYSPYYRYKSVGEKRGNVDSNGNVLRLAQEKGKGGFMLDASIGKSIYLKKGSLSINLMLTNVLNNQNIITGGYEQSRSDFTASGNARAYKFSRNPKKYYAYGTNGMLNITYKF</sequence>
<gene>
    <name evidence="2" type="ORF">KZO38_06380</name>
</gene>
<name>A0ABS6YDQ2_9BACT</name>
<keyword evidence="3" id="KW-1185">Reference proteome</keyword>
<reference evidence="2 3" key="1">
    <citation type="submission" date="2021-07" db="EMBL/GenBank/DDBJ databases">
        <title>Genomic diversity and antimicrobial resistance of Prevotella spp. isolated from chronic lung disease airways.</title>
        <authorList>
            <person name="Webb K.A."/>
            <person name="Olagoke O.S."/>
            <person name="Baird T."/>
            <person name="Neill J."/>
            <person name="Pham A."/>
            <person name="Wells T.J."/>
            <person name="Ramsay K.A."/>
            <person name="Bell S.C."/>
            <person name="Sarovich D.S."/>
            <person name="Price E.P."/>
        </authorList>
    </citation>
    <scope>NUCLEOTIDE SEQUENCE [LARGE SCALE GENOMIC DNA]</scope>
    <source>
        <strain evidence="2 3">SCHI0011.S.12</strain>
    </source>
</reference>
<accession>A0ABS6YDQ2</accession>